<accession>A0A5S3Z9Y3</accession>
<comment type="caution">
    <text evidence="2">The sequence shown here is derived from an EMBL/GenBank/DDBJ whole genome shotgun (WGS) entry which is preliminary data.</text>
</comment>
<dbReference type="InterPro" id="IPR014710">
    <property type="entry name" value="RmlC-like_jellyroll"/>
</dbReference>
<dbReference type="AlphaFoldDB" id="A0A5S3Z9Y3"/>
<evidence type="ECO:0000256" key="1">
    <source>
        <dbReference type="SAM" id="SignalP"/>
    </source>
</evidence>
<keyword evidence="1" id="KW-0732">Signal</keyword>
<reference evidence="3" key="2">
    <citation type="submission" date="2019-06" db="EMBL/GenBank/DDBJ databases">
        <title>Co-occurence of chitin degradation, pigmentation and bioactivity in marine Pseudoalteromonas.</title>
        <authorList>
            <person name="Sonnenschein E.C."/>
            <person name="Bech P.K."/>
        </authorList>
    </citation>
    <scope>NUCLEOTIDE SEQUENCE [LARGE SCALE GENOMIC DNA]</scope>
    <source>
        <strain evidence="3">S2897</strain>
    </source>
</reference>
<protein>
    <recommendedName>
        <fullName evidence="4">DUF4437 domain-containing protein</fullName>
    </recommendedName>
</protein>
<sequence>MLLTIRLSFISLVILSSHFVNADEAQSTFVKPFDNKIEWGYLNPLRGENSPKALNLWGDRATSGATGMLVKFKPDFSSPPHIHNVAYRAVVISGSLHNDDPTAQPNWMTTGSFWTQPAGSNHITAANSAENMIYLEIDEGPYLVKPPQQQFATKEQPLNLHWSNIAWVDSHQSKMLSGSGIALSKLWQSSSGTAMTGYFLKVAANTSVNLKSESSQFKAVVIKGNIEYEGQNTTTSLKAGSLFSSEGVTDHRFTTQSETVLYIRTNDVFKVIKV</sequence>
<evidence type="ECO:0000313" key="2">
    <source>
        <dbReference type="EMBL" id="TMP88690.1"/>
    </source>
</evidence>
<organism evidence="2 3">
    <name type="scientific">Pseudoalteromonas ruthenica</name>
    <dbReference type="NCBI Taxonomy" id="151081"/>
    <lineage>
        <taxon>Bacteria</taxon>
        <taxon>Pseudomonadati</taxon>
        <taxon>Pseudomonadota</taxon>
        <taxon>Gammaproteobacteria</taxon>
        <taxon>Alteromonadales</taxon>
        <taxon>Pseudoalteromonadaceae</taxon>
        <taxon>Pseudoalteromonas</taxon>
    </lineage>
</organism>
<dbReference type="RefSeq" id="WP_138547506.1">
    <property type="nucleotide sequence ID" value="NZ_PNCG01000002.1"/>
</dbReference>
<dbReference type="Pfam" id="PF14499">
    <property type="entry name" value="DUF4437"/>
    <property type="match status" value="1"/>
</dbReference>
<proteinExistence type="predicted"/>
<dbReference type="InterPro" id="IPR028013">
    <property type="entry name" value="DUF4437"/>
</dbReference>
<dbReference type="Proteomes" id="UP000305874">
    <property type="component" value="Unassembled WGS sequence"/>
</dbReference>
<dbReference type="CDD" id="cd06989">
    <property type="entry name" value="cupin_DRT102"/>
    <property type="match status" value="1"/>
</dbReference>
<reference evidence="2 3" key="1">
    <citation type="submission" date="2017-12" db="EMBL/GenBank/DDBJ databases">
        <authorList>
            <person name="Paulsen S."/>
            <person name="Gram L.K."/>
        </authorList>
    </citation>
    <scope>NUCLEOTIDE SEQUENCE [LARGE SCALE GENOMIC DNA]</scope>
    <source>
        <strain evidence="2 3">S2897</strain>
    </source>
</reference>
<dbReference type="EMBL" id="PNCG01000002">
    <property type="protein sequence ID" value="TMP88690.1"/>
    <property type="molecule type" value="Genomic_DNA"/>
</dbReference>
<dbReference type="SUPFAM" id="SSF51182">
    <property type="entry name" value="RmlC-like cupins"/>
    <property type="match status" value="1"/>
</dbReference>
<dbReference type="InterPro" id="IPR011051">
    <property type="entry name" value="RmlC_Cupin_sf"/>
</dbReference>
<feature type="signal peptide" evidence="1">
    <location>
        <begin position="1"/>
        <end position="22"/>
    </location>
</feature>
<name>A0A5S3Z9Y3_9GAMM</name>
<feature type="chain" id="PRO_5024400395" description="DUF4437 domain-containing protein" evidence="1">
    <location>
        <begin position="23"/>
        <end position="274"/>
    </location>
</feature>
<gene>
    <name evidence="2" type="ORF">CWC05_04495</name>
</gene>
<dbReference type="Gene3D" id="2.60.120.10">
    <property type="entry name" value="Jelly Rolls"/>
    <property type="match status" value="1"/>
</dbReference>
<evidence type="ECO:0000313" key="3">
    <source>
        <dbReference type="Proteomes" id="UP000305874"/>
    </source>
</evidence>
<evidence type="ECO:0008006" key="4">
    <source>
        <dbReference type="Google" id="ProtNLM"/>
    </source>
</evidence>